<dbReference type="InterPro" id="IPR013728">
    <property type="entry name" value="BT_3987-like_N"/>
</dbReference>
<proteinExistence type="predicted"/>
<evidence type="ECO:0000313" key="5">
    <source>
        <dbReference type="Proteomes" id="UP000323119"/>
    </source>
</evidence>
<feature type="chain" id="PRO_5040201025" evidence="1">
    <location>
        <begin position="23"/>
        <end position="657"/>
    </location>
</feature>
<gene>
    <name evidence="4" type="ORF">F2S36_11935</name>
</gene>
<dbReference type="PROSITE" id="PS51257">
    <property type="entry name" value="PROKAR_LIPOPROTEIN"/>
    <property type="match status" value="1"/>
</dbReference>
<comment type="caution">
    <text evidence="4">The sequence shown here is derived from an EMBL/GenBank/DDBJ whole genome shotgun (WGS) entry which is preliminary data.</text>
</comment>
<dbReference type="CDD" id="cd14948">
    <property type="entry name" value="BACON"/>
    <property type="match status" value="2"/>
</dbReference>
<evidence type="ECO:0000313" key="4">
    <source>
        <dbReference type="EMBL" id="KAA2558855.1"/>
    </source>
</evidence>
<reference evidence="4 5" key="1">
    <citation type="journal article" date="2019" name="Nat. Med.">
        <title>A library of human gut bacterial isolates paired with longitudinal multiomics data enables mechanistic microbiome research.</title>
        <authorList>
            <person name="Poyet M."/>
            <person name="Groussin M."/>
            <person name="Gibbons S.M."/>
            <person name="Avila-Pacheco J."/>
            <person name="Jiang X."/>
            <person name="Kearney S.M."/>
            <person name="Perrotta A.R."/>
            <person name="Berdy B."/>
            <person name="Zhao S."/>
            <person name="Lieberman T.D."/>
            <person name="Swanson P.K."/>
            <person name="Smith M."/>
            <person name="Roesemann S."/>
            <person name="Alexander J.E."/>
            <person name="Rich S.A."/>
            <person name="Livny J."/>
            <person name="Vlamakis H."/>
            <person name="Clish C."/>
            <person name="Bullock K."/>
            <person name="Deik A."/>
            <person name="Scott J."/>
            <person name="Pierce K.A."/>
            <person name="Xavier R.J."/>
            <person name="Alm E.J."/>
        </authorList>
    </citation>
    <scope>NUCLEOTIDE SEQUENCE [LARGE SCALE GENOMIC DNA]</scope>
    <source>
        <strain evidence="4 5">BIOML-A204</strain>
    </source>
</reference>
<feature type="domain" description="BT-3987-like N-terminal" evidence="2">
    <location>
        <begin position="230"/>
        <end position="334"/>
    </location>
</feature>
<dbReference type="Gene3D" id="2.60.40.1740">
    <property type="entry name" value="hypothetical protein (bacova_03559)"/>
    <property type="match status" value="1"/>
</dbReference>
<name>A0A9P4DNG2_9BACT</name>
<dbReference type="Pfam" id="PF08522">
    <property type="entry name" value="BT_3987-like_N"/>
    <property type="match status" value="1"/>
</dbReference>
<dbReference type="Gene3D" id="3.20.20.80">
    <property type="entry name" value="Glycosidases"/>
    <property type="match status" value="1"/>
</dbReference>
<keyword evidence="1" id="KW-0732">Signal</keyword>
<feature type="domain" description="BACON" evidence="3">
    <location>
        <begin position="156"/>
        <end position="208"/>
    </location>
</feature>
<dbReference type="Pfam" id="PF13004">
    <property type="entry name" value="BACON"/>
    <property type="match status" value="2"/>
</dbReference>
<dbReference type="Proteomes" id="UP000323119">
    <property type="component" value="Unassembled WGS sequence"/>
</dbReference>
<evidence type="ECO:0000256" key="1">
    <source>
        <dbReference type="SAM" id="SignalP"/>
    </source>
</evidence>
<dbReference type="RefSeq" id="WP_082426782.1">
    <property type="nucleotide sequence ID" value="NZ_DAWEKN010000016.1"/>
</dbReference>
<feature type="domain" description="BACON" evidence="3">
    <location>
        <begin position="65"/>
        <end position="118"/>
    </location>
</feature>
<evidence type="ECO:0000259" key="2">
    <source>
        <dbReference type="Pfam" id="PF08522"/>
    </source>
</evidence>
<accession>A0A9P4DNG2</accession>
<dbReference type="SUPFAM" id="SSF51445">
    <property type="entry name" value="(Trans)glycosidases"/>
    <property type="match status" value="1"/>
</dbReference>
<dbReference type="InterPro" id="IPR013783">
    <property type="entry name" value="Ig-like_fold"/>
</dbReference>
<dbReference type="InterPro" id="IPR024361">
    <property type="entry name" value="BACON"/>
</dbReference>
<dbReference type="EMBL" id="VVUY01000011">
    <property type="protein sequence ID" value="KAA2558855.1"/>
    <property type="molecule type" value="Genomic_DNA"/>
</dbReference>
<sequence>MKRKSFLMLLAGMFAISSGALVGCNDDDDDVNKKNSLSVTPSSAIEFKAGDNQDVVLTVKTDAKSWAFEKNGEWIVAKQDGDKLTVNAQANTTESVRPGRITITAGNAEPVNINVNQKGLEVGEIVLSVSPSDPIGFEATGNKAVELTVTTNAPDWTFSYPEEWMTAEKQGDKLTVNAKDNTGDARVGQIVVTSSEGEKTAKIAVSQKAGSENPAPGEEIVGSLSTADDLNIQFAHDAVEPVKKTLTFTLEKTATAETKVKLVFDERHVDEYNFDHATEYVVFPEKLCTIANDGVITIPAGETSAQIEVTLSPSASDLEYVTTYMVPLQAVAQTEGIVVKDEAEYVDFLVSRIGSKKIRNICYFEVNDCNPLNAIEYILEDGQPFFDAVVLFAGNINWDASKQKVYMNANPNVQALLDNSEELLQPLRKKGIKVLLDILGNHDQAGIAGLSDWGCEQFGKELAQICLDYKLDGIGFDDEYSSYSGSGKWFAGPSSQQAARLCYETKKAMKELCPWETWVHLYYLGYIQSSLPSVFIDGVEHKPSEFIDNVCADYGGAARPVNGMGLSGCAGNSIQLNYGNSISSESAKALMNQGYGWIMWFAFDPSGTGTVSNNRSHSLKQFRNVAQGCYEQNVLDPKNVYNKIGEGQYDPAPHPIN</sequence>
<dbReference type="AlphaFoldDB" id="A0A9P4DNG2"/>
<dbReference type="InterPro" id="IPR017853">
    <property type="entry name" value="GH"/>
</dbReference>
<feature type="signal peptide" evidence="1">
    <location>
        <begin position="1"/>
        <end position="22"/>
    </location>
</feature>
<evidence type="ECO:0000259" key="3">
    <source>
        <dbReference type="Pfam" id="PF13004"/>
    </source>
</evidence>
<organism evidence="4 5">
    <name type="scientific">Alistipes onderdonkii</name>
    <dbReference type="NCBI Taxonomy" id="328813"/>
    <lineage>
        <taxon>Bacteria</taxon>
        <taxon>Pseudomonadati</taxon>
        <taxon>Bacteroidota</taxon>
        <taxon>Bacteroidia</taxon>
        <taxon>Bacteroidales</taxon>
        <taxon>Rikenellaceae</taxon>
        <taxon>Alistipes</taxon>
    </lineage>
</organism>
<dbReference type="Gene3D" id="2.60.40.10">
    <property type="entry name" value="Immunoglobulins"/>
    <property type="match status" value="2"/>
</dbReference>
<protein>
    <submittedName>
        <fullName evidence="4">DUF1735 domain-containing protein</fullName>
    </submittedName>
</protein>